<keyword evidence="2" id="KW-1185">Reference proteome</keyword>
<name>A0A8K0CD52_IGNLU</name>
<reference evidence="1" key="1">
    <citation type="submission" date="2019-08" db="EMBL/GenBank/DDBJ databases">
        <title>The genome of the North American firefly Photinus pyralis.</title>
        <authorList>
            <consortium name="Photinus pyralis genome working group"/>
            <person name="Fallon T.R."/>
            <person name="Sander Lower S.E."/>
            <person name="Weng J.-K."/>
        </authorList>
    </citation>
    <scope>NUCLEOTIDE SEQUENCE</scope>
    <source>
        <strain evidence="1">TRF0915ILg1</strain>
        <tissue evidence="1">Whole body</tissue>
    </source>
</reference>
<proteinExistence type="predicted"/>
<evidence type="ECO:0000313" key="2">
    <source>
        <dbReference type="Proteomes" id="UP000801492"/>
    </source>
</evidence>
<dbReference type="Proteomes" id="UP000801492">
    <property type="component" value="Unassembled WGS sequence"/>
</dbReference>
<sequence>MIKPSSNYILITSDRRRFVVTNERCRRILLDLYLCKEQSAQVQANQEPSEIALFRSSSLSTVPQSCNLRGQVFTWTNVTANLWLIALSRTTMTEILCPSQNMVTTTIQNTVLIHLPQTC</sequence>
<dbReference type="EMBL" id="VTPC01090039">
    <property type="protein sequence ID" value="KAF2885099.1"/>
    <property type="molecule type" value="Genomic_DNA"/>
</dbReference>
<comment type="caution">
    <text evidence="1">The sequence shown here is derived from an EMBL/GenBank/DDBJ whole genome shotgun (WGS) entry which is preliminary data.</text>
</comment>
<evidence type="ECO:0000313" key="1">
    <source>
        <dbReference type="EMBL" id="KAF2885099.1"/>
    </source>
</evidence>
<gene>
    <name evidence="1" type="ORF">ILUMI_21102</name>
</gene>
<dbReference type="AlphaFoldDB" id="A0A8K0CD52"/>
<organism evidence="1 2">
    <name type="scientific">Ignelater luminosus</name>
    <name type="common">Cucubano</name>
    <name type="synonym">Pyrophorus luminosus</name>
    <dbReference type="NCBI Taxonomy" id="2038154"/>
    <lineage>
        <taxon>Eukaryota</taxon>
        <taxon>Metazoa</taxon>
        <taxon>Ecdysozoa</taxon>
        <taxon>Arthropoda</taxon>
        <taxon>Hexapoda</taxon>
        <taxon>Insecta</taxon>
        <taxon>Pterygota</taxon>
        <taxon>Neoptera</taxon>
        <taxon>Endopterygota</taxon>
        <taxon>Coleoptera</taxon>
        <taxon>Polyphaga</taxon>
        <taxon>Elateriformia</taxon>
        <taxon>Elateroidea</taxon>
        <taxon>Elateridae</taxon>
        <taxon>Agrypninae</taxon>
        <taxon>Pyrophorini</taxon>
        <taxon>Ignelater</taxon>
    </lineage>
</organism>
<accession>A0A8K0CD52</accession>
<protein>
    <submittedName>
        <fullName evidence="1">Uncharacterized protein</fullName>
    </submittedName>
</protein>